<evidence type="ECO:0000256" key="3">
    <source>
        <dbReference type="ARBA" id="ARBA00022786"/>
    </source>
</evidence>
<evidence type="ECO:0000256" key="4">
    <source>
        <dbReference type="SAM" id="MobiDB-lite"/>
    </source>
</evidence>
<sequence length="420" mass="46438">MEAAVAVAVEDENNRKVFVVVPAERRAGRSTLSWALGHLCGGATATTVVVTHVHVPPQMIPVMGAKFHASKLSSEQVSSFRRMERDKADKMLDDYVHECRKTKVRCEKLVIEKEDVASGLVELIGLRGITELVVSAAADRQYSTKLDRPTCRTAAAIMQRADPSCKIWFVCKEQLICTREAKVEIASSAVTAPLLPNPGHEVLRLSTHQEEDDDDIEVELGFYDELTEACRAAEDLMNRALNESRRRHKADEEVATSLLKAKEHEELYLEEVKKREELEAALARAEKEISELRQAIQRDTVEEESGEATATMSAPGLQSTSKEEPEAVLWHCQCQCQRKLAASSSPSSVIIPWSPRADEDGFTCEAGVAGCCWLDGMPSPEGVAVAGVALPLARPSFALRAAVEEYTRRQQQQQQRCPFP</sequence>
<feature type="compositionally biased region" description="Polar residues" evidence="4">
    <location>
        <begin position="308"/>
        <end position="319"/>
    </location>
</feature>
<evidence type="ECO:0000256" key="1">
    <source>
        <dbReference type="ARBA" id="ARBA00000900"/>
    </source>
</evidence>
<dbReference type="EMBL" id="LT934111">
    <property type="protein sequence ID" value="VAH06045.1"/>
    <property type="molecule type" value="Genomic_DNA"/>
</dbReference>
<evidence type="ECO:0000256" key="2">
    <source>
        <dbReference type="ARBA" id="ARBA00012483"/>
    </source>
</evidence>
<dbReference type="Proteomes" id="UP000324705">
    <property type="component" value="Chromosome 1A"/>
</dbReference>
<feature type="region of interest" description="Disordered" evidence="4">
    <location>
        <begin position="299"/>
        <end position="319"/>
    </location>
</feature>
<dbReference type="PANTHER" id="PTHR45647">
    <property type="entry name" value="OS02G0152300 PROTEIN"/>
    <property type="match status" value="1"/>
</dbReference>
<name>A0A9R0QAX9_TRITD</name>
<keyword evidence="3" id="KW-0833">Ubl conjugation pathway</keyword>
<dbReference type="OMA" id="CTREAKV"/>
<organism evidence="5 6">
    <name type="scientific">Triticum turgidum subsp. durum</name>
    <name type="common">Durum wheat</name>
    <name type="synonym">Triticum durum</name>
    <dbReference type="NCBI Taxonomy" id="4567"/>
    <lineage>
        <taxon>Eukaryota</taxon>
        <taxon>Viridiplantae</taxon>
        <taxon>Streptophyta</taxon>
        <taxon>Embryophyta</taxon>
        <taxon>Tracheophyta</taxon>
        <taxon>Spermatophyta</taxon>
        <taxon>Magnoliopsida</taxon>
        <taxon>Liliopsida</taxon>
        <taxon>Poales</taxon>
        <taxon>Poaceae</taxon>
        <taxon>BOP clade</taxon>
        <taxon>Pooideae</taxon>
        <taxon>Triticodae</taxon>
        <taxon>Triticeae</taxon>
        <taxon>Triticinae</taxon>
        <taxon>Triticum</taxon>
    </lineage>
</organism>
<dbReference type="CDD" id="cd01989">
    <property type="entry name" value="USP_STK_Ubox_N"/>
    <property type="match status" value="1"/>
</dbReference>
<comment type="catalytic activity">
    <reaction evidence="1">
        <text>S-ubiquitinyl-[E2 ubiquitin-conjugating enzyme]-L-cysteine + [acceptor protein]-L-lysine = [E2 ubiquitin-conjugating enzyme]-L-cysteine + N(6)-ubiquitinyl-[acceptor protein]-L-lysine.</text>
        <dbReference type="EC" id="2.3.2.27"/>
    </reaction>
</comment>
<dbReference type="InterPro" id="IPR051348">
    <property type="entry name" value="U-box_ubiquitin_ligases"/>
</dbReference>
<reference evidence="5 6" key="1">
    <citation type="submission" date="2017-09" db="EMBL/GenBank/DDBJ databases">
        <authorList>
            <consortium name="International Durum Wheat Genome Sequencing Consortium (IDWGSC)"/>
            <person name="Milanesi L."/>
        </authorList>
    </citation>
    <scope>NUCLEOTIDE SEQUENCE [LARGE SCALE GENOMIC DNA]</scope>
    <source>
        <strain evidence="6">cv. Svevo</strain>
    </source>
</reference>
<keyword evidence="6" id="KW-1185">Reference proteome</keyword>
<evidence type="ECO:0000313" key="6">
    <source>
        <dbReference type="Proteomes" id="UP000324705"/>
    </source>
</evidence>
<dbReference type="EC" id="2.3.2.27" evidence="2"/>
<dbReference type="Gene3D" id="3.40.50.620">
    <property type="entry name" value="HUPs"/>
    <property type="match status" value="1"/>
</dbReference>
<accession>A0A9R0QAX9</accession>
<dbReference type="Gramene" id="TRITD1Av1G134780.1">
    <property type="protein sequence ID" value="TRITD1Av1G134780.1"/>
    <property type="gene ID" value="TRITD1Av1G134780"/>
</dbReference>
<proteinExistence type="predicted"/>
<dbReference type="PANTHER" id="PTHR45647:SF3">
    <property type="entry name" value="OS10G0552400 PROTEIN"/>
    <property type="match status" value="1"/>
</dbReference>
<protein>
    <recommendedName>
        <fullName evidence="2">RING-type E3 ubiquitin transferase</fullName>
        <ecNumber evidence="2">2.3.2.27</ecNumber>
    </recommendedName>
</protein>
<dbReference type="GO" id="GO:0061630">
    <property type="term" value="F:ubiquitin protein ligase activity"/>
    <property type="evidence" value="ECO:0007669"/>
    <property type="project" value="UniProtKB-EC"/>
</dbReference>
<dbReference type="AlphaFoldDB" id="A0A9R0QAX9"/>
<evidence type="ECO:0000313" key="5">
    <source>
        <dbReference type="EMBL" id="VAH06045.1"/>
    </source>
</evidence>
<gene>
    <name evidence="5" type="ORF">TRITD_1Av1G134780</name>
</gene>
<dbReference type="InterPro" id="IPR014729">
    <property type="entry name" value="Rossmann-like_a/b/a_fold"/>
</dbReference>